<protein>
    <submittedName>
        <fullName evidence="1">Baseplate assembly protein</fullName>
    </submittedName>
</protein>
<dbReference type="InterPro" id="IPR011749">
    <property type="entry name" value="CHP02243"/>
</dbReference>
<accession>A0ABR8BG01</accession>
<organism evidence="1 2">
    <name type="scientific">Nostoc parmelioides FACHB-3921</name>
    <dbReference type="NCBI Taxonomy" id="2692909"/>
    <lineage>
        <taxon>Bacteria</taxon>
        <taxon>Bacillati</taxon>
        <taxon>Cyanobacteriota</taxon>
        <taxon>Cyanophyceae</taxon>
        <taxon>Nostocales</taxon>
        <taxon>Nostocaceae</taxon>
        <taxon>Nostoc</taxon>
    </lineage>
</organism>
<sequence length="1125" mass="125529">MSVPPPKIDQRTYDEIVQQTIKLVQDLTTSVEPSLENLRDRTLAETIVNSQGQIIATRGRLLNTSATFTEDDLIKLIQSIKEICAAKNEPTKGKVKVYGWQCSSTPDAGLALIRIFGRMAALVSDRLNQVPEKNFLAFLNLIGARLVPPQPARVPITFYLAEGSTTGAIVPTHTQISAPPADGEEDEVVFETEQELVVTPAVIEAVCVKDAQGKKWSDRTQAAITPNTESFAVFSADKSIETSIYYAFDDIFAISEEKTLLIETTKTTSNNKPDSQEMAEIADWQYWNGEQWESLPSQVDENKKKIPNKKAITKNLHPQSYLVEGQSRQWLKAQLLDSQTLDTFPKNINATLSYSKARPDTCFYNSIPIDFNKDFYLFGEYPNQYDVVYIALGSLPSQGNLTIELIPETKDSNSVTDLLANLNLQWSISKKNSGWIPLKNTKNLQFNEIQSDKSDKIQLSTIGSTVINGEENIWLRAIINSQSNNKASLTFAVLTKPVEAKQKEITVTSVRGFAPGDSIQIRSGDDQETVKISTIKIGNVLSFDTELQKTYSLGATVILQASQSNNLVFSSLKLEYKIEAYYLTPSYYYSDFRCFTEITNATSVLTNTTPSLALYLGFNQSFNNQSTTLFFEVETPKLSENKTVDSFLAEIQSAQFVWEYSASHQTPTQWKEFSVRDSTNNFSQTGLVQFIIPNDFSKASEFGKSLYWLRVSNRNSSSSYNPQLLQILTNTTWASQTLTHLNEMLGSGNGEPGQFLQTSQKPVLSGQQLEVNEGKLPSPEESKQLEAASAITGVYNDTGQLEAVWVRWQEVTNFYASGSRDRHYIFDRQRGTIQFGDAKQGMPPPIGRNNIRMARYQTGGGVGGNRAAQTISQLKTTIPYVDRAVNQLDAAGGSNEESLEQLKEHASKQLRHRNRAVTVQDFEDLAYEASTQVARAKAIPAAANNTFNPLDDANWLEVKDHQKENRNNLAKYNAPEINAGKVTLIVLPHSKDAKPEPSWGFLQQIKTYLQARCAATLDLQVVGPQWVEVIVIVTVIPVDIGQSNALRLAISQRLKQFLHPLTGGFDRKGWEFGRYPQKSSLYRLIEGITEVDHVQELSFDSVTLTPNQLIYSGQHDITCVSDTRS</sequence>
<dbReference type="EMBL" id="JACJQL010000014">
    <property type="protein sequence ID" value="MBD2251977.1"/>
    <property type="molecule type" value="Genomic_DNA"/>
</dbReference>
<dbReference type="RefSeq" id="WP_190567606.1">
    <property type="nucleotide sequence ID" value="NZ_JACJQL010000014.1"/>
</dbReference>
<dbReference type="NCBIfam" id="TIGR02243">
    <property type="entry name" value="putative baseplate assembly protein"/>
    <property type="match status" value="1"/>
</dbReference>
<dbReference type="Proteomes" id="UP000621307">
    <property type="component" value="Unassembled WGS sequence"/>
</dbReference>
<gene>
    <name evidence="1" type="ORF">H6G14_11790</name>
</gene>
<comment type="caution">
    <text evidence="1">The sequence shown here is derived from an EMBL/GenBank/DDBJ whole genome shotgun (WGS) entry which is preliminary data.</text>
</comment>
<reference evidence="1 2" key="1">
    <citation type="journal article" date="2020" name="ISME J.">
        <title>Comparative genomics reveals insights into cyanobacterial evolution and habitat adaptation.</title>
        <authorList>
            <person name="Chen M.Y."/>
            <person name="Teng W.K."/>
            <person name="Zhao L."/>
            <person name="Hu C.X."/>
            <person name="Zhou Y.K."/>
            <person name="Han B.P."/>
            <person name="Song L.R."/>
            <person name="Shu W.S."/>
        </authorList>
    </citation>
    <scope>NUCLEOTIDE SEQUENCE [LARGE SCALE GENOMIC DNA]</scope>
    <source>
        <strain evidence="1 2">FACHB-3921</strain>
    </source>
</reference>
<proteinExistence type="predicted"/>
<evidence type="ECO:0000313" key="1">
    <source>
        <dbReference type="EMBL" id="MBD2251977.1"/>
    </source>
</evidence>
<name>A0ABR8BG01_9NOSO</name>
<evidence type="ECO:0000313" key="2">
    <source>
        <dbReference type="Proteomes" id="UP000621307"/>
    </source>
</evidence>
<keyword evidence="2" id="KW-1185">Reference proteome</keyword>